<dbReference type="SUPFAM" id="SSF57903">
    <property type="entry name" value="FYVE/PHD zinc finger"/>
    <property type="match status" value="1"/>
</dbReference>
<dbReference type="AlphaFoldDB" id="A0A7I8LCZ0"/>
<evidence type="ECO:0000259" key="6">
    <source>
        <dbReference type="PROSITE" id="PS50016"/>
    </source>
</evidence>
<dbReference type="PROSITE" id="PS50016">
    <property type="entry name" value="ZF_PHD_2"/>
    <property type="match status" value="1"/>
</dbReference>
<reference evidence="7" key="1">
    <citation type="submission" date="2020-02" db="EMBL/GenBank/DDBJ databases">
        <authorList>
            <person name="Scholz U."/>
            <person name="Mascher M."/>
            <person name="Fiebig A."/>
        </authorList>
    </citation>
    <scope>NUCLEOTIDE SEQUENCE</scope>
</reference>
<evidence type="ECO:0000256" key="2">
    <source>
        <dbReference type="ARBA" id="ARBA00022771"/>
    </source>
</evidence>
<feature type="region of interest" description="Disordered" evidence="5">
    <location>
        <begin position="1"/>
        <end position="53"/>
    </location>
</feature>
<dbReference type="EMBL" id="LR746277">
    <property type="protein sequence ID" value="CAA7407720.1"/>
    <property type="molecule type" value="Genomic_DNA"/>
</dbReference>
<feature type="domain" description="PHD-type" evidence="6">
    <location>
        <begin position="92"/>
        <end position="143"/>
    </location>
</feature>
<feature type="region of interest" description="Disordered" evidence="5">
    <location>
        <begin position="169"/>
        <end position="194"/>
    </location>
</feature>
<dbReference type="InterPro" id="IPR001965">
    <property type="entry name" value="Znf_PHD"/>
</dbReference>
<dbReference type="InterPro" id="IPR019787">
    <property type="entry name" value="Znf_PHD-finger"/>
</dbReference>
<dbReference type="InterPro" id="IPR013083">
    <property type="entry name" value="Znf_RING/FYVE/PHD"/>
</dbReference>
<evidence type="ECO:0000256" key="3">
    <source>
        <dbReference type="ARBA" id="ARBA00022833"/>
    </source>
</evidence>
<dbReference type="PROSITE" id="PS01359">
    <property type="entry name" value="ZF_PHD_1"/>
    <property type="match status" value="1"/>
</dbReference>
<name>A0A7I8LCZ0_SPIIN</name>
<evidence type="ECO:0000256" key="4">
    <source>
        <dbReference type="PROSITE-ProRule" id="PRU00146"/>
    </source>
</evidence>
<dbReference type="InterPro" id="IPR011011">
    <property type="entry name" value="Znf_FYVE_PHD"/>
</dbReference>
<dbReference type="InterPro" id="IPR019786">
    <property type="entry name" value="Zinc_finger_PHD-type_CS"/>
</dbReference>
<dbReference type="SMART" id="SM00249">
    <property type="entry name" value="PHD"/>
    <property type="match status" value="1"/>
</dbReference>
<proteinExistence type="predicted"/>
<dbReference type="OrthoDB" id="692644at2759"/>
<gene>
    <name evidence="7" type="ORF">SI8410_14018398</name>
</gene>
<dbReference type="PANTHER" id="PTHR47162:SF10">
    <property type="entry name" value="METHYL-CPG-BINDING DOMAIN-CONTAINING PROTEIN 9 ISOFORM X1"/>
    <property type="match status" value="1"/>
</dbReference>
<protein>
    <recommendedName>
        <fullName evidence="6">PHD-type domain-containing protein</fullName>
    </recommendedName>
</protein>
<dbReference type="Proteomes" id="UP000663760">
    <property type="component" value="Chromosome 14"/>
</dbReference>
<dbReference type="Pfam" id="PF00628">
    <property type="entry name" value="PHD"/>
    <property type="match status" value="1"/>
</dbReference>
<dbReference type="Gene3D" id="3.30.40.10">
    <property type="entry name" value="Zinc/RING finger domain, C3HC4 (zinc finger)"/>
    <property type="match status" value="1"/>
</dbReference>
<keyword evidence="8" id="KW-1185">Reference proteome</keyword>
<keyword evidence="1" id="KW-0479">Metal-binding</keyword>
<feature type="compositionally biased region" description="Low complexity" evidence="5">
    <location>
        <begin position="36"/>
        <end position="53"/>
    </location>
</feature>
<keyword evidence="2 4" id="KW-0863">Zinc-finger</keyword>
<dbReference type="GO" id="GO:0008270">
    <property type="term" value="F:zinc ion binding"/>
    <property type="evidence" value="ECO:0007669"/>
    <property type="project" value="UniProtKB-KW"/>
</dbReference>
<keyword evidence="3" id="KW-0862">Zinc</keyword>
<dbReference type="PANTHER" id="PTHR47162">
    <property type="entry name" value="OS02G0192300 PROTEIN"/>
    <property type="match status" value="1"/>
</dbReference>
<evidence type="ECO:0000313" key="7">
    <source>
        <dbReference type="EMBL" id="CAA7407720.1"/>
    </source>
</evidence>
<evidence type="ECO:0000256" key="1">
    <source>
        <dbReference type="ARBA" id="ARBA00022723"/>
    </source>
</evidence>
<sequence>MDSVDEAAGPAAAASRRHRQAEGRPICLSIDLNEIPSPSSDTPSSTPTSGPATAPAVVLLDAYEVALRFHANPPVPQGPLAEFPGEAGVGRVSACGVCSRPETKGDTVVCDRCEKGFHLGCAKIRSRQAFSLDDWICSDCKRRRHDSKRWPLGTVSAADQRGGVRLLDINAPPPSDGDGDGVPGGPPEALPNRSSVFEDTNRHFSPFSFFIFLQSTSLFAFLIPP</sequence>
<evidence type="ECO:0000256" key="5">
    <source>
        <dbReference type="SAM" id="MobiDB-lite"/>
    </source>
</evidence>
<evidence type="ECO:0000313" key="8">
    <source>
        <dbReference type="Proteomes" id="UP000663760"/>
    </source>
</evidence>
<accession>A0A7I8LCZ0</accession>
<organism evidence="7 8">
    <name type="scientific">Spirodela intermedia</name>
    <name type="common">Intermediate duckweed</name>
    <dbReference type="NCBI Taxonomy" id="51605"/>
    <lineage>
        <taxon>Eukaryota</taxon>
        <taxon>Viridiplantae</taxon>
        <taxon>Streptophyta</taxon>
        <taxon>Embryophyta</taxon>
        <taxon>Tracheophyta</taxon>
        <taxon>Spermatophyta</taxon>
        <taxon>Magnoliopsida</taxon>
        <taxon>Liliopsida</taxon>
        <taxon>Araceae</taxon>
        <taxon>Lemnoideae</taxon>
        <taxon>Spirodela</taxon>
    </lineage>
</organism>
<dbReference type="CDD" id="cd15489">
    <property type="entry name" value="PHD_SF"/>
    <property type="match status" value="1"/>
</dbReference>